<dbReference type="VEuPathDB" id="FungiDB:P170DRAFT_474872"/>
<evidence type="ECO:0000313" key="1">
    <source>
        <dbReference type="EMBL" id="PLB51330.1"/>
    </source>
</evidence>
<dbReference type="EMBL" id="MSFO01000003">
    <property type="protein sequence ID" value="PLB51330.1"/>
    <property type="molecule type" value="Genomic_DNA"/>
</dbReference>
<name>A0A2I2GEN8_9EURO</name>
<keyword evidence="2" id="KW-1185">Reference proteome</keyword>
<dbReference type="RefSeq" id="XP_024706632.1">
    <property type="nucleotide sequence ID" value="XM_024853191.1"/>
</dbReference>
<reference evidence="1 2" key="1">
    <citation type="submission" date="2016-12" db="EMBL/GenBank/DDBJ databases">
        <title>The genomes of Aspergillus section Nigri reveals drivers in fungal speciation.</title>
        <authorList>
            <consortium name="DOE Joint Genome Institute"/>
            <person name="Vesth T.C."/>
            <person name="Nybo J."/>
            <person name="Theobald S."/>
            <person name="Brandl J."/>
            <person name="Frisvad J.C."/>
            <person name="Nielsen K.F."/>
            <person name="Lyhne E.K."/>
            <person name="Kogle M.E."/>
            <person name="Kuo A."/>
            <person name="Riley R."/>
            <person name="Clum A."/>
            <person name="Nolan M."/>
            <person name="Lipzen A."/>
            <person name="Salamov A."/>
            <person name="Henrissat B."/>
            <person name="Wiebenga A."/>
            <person name="De Vries R.P."/>
            <person name="Grigoriev I.V."/>
            <person name="Mortensen U.H."/>
            <person name="Andersen M.R."/>
            <person name="Baker S.E."/>
        </authorList>
    </citation>
    <scope>NUCLEOTIDE SEQUENCE [LARGE SCALE GENOMIC DNA]</scope>
    <source>
        <strain evidence="1 2">IBT 23096</strain>
    </source>
</reference>
<dbReference type="GeneID" id="36560889"/>
<dbReference type="Proteomes" id="UP000234275">
    <property type="component" value="Unassembled WGS sequence"/>
</dbReference>
<dbReference type="OrthoDB" id="4479356at2759"/>
<organism evidence="1 2">
    <name type="scientific">Aspergillus steynii IBT 23096</name>
    <dbReference type="NCBI Taxonomy" id="1392250"/>
    <lineage>
        <taxon>Eukaryota</taxon>
        <taxon>Fungi</taxon>
        <taxon>Dikarya</taxon>
        <taxon>Ascomycota</taxon>
        <taxon>Pezizomycotina</taxon>
        <taxon>Eurotiomycetes</taxon>
        <taxon>Eurotiomycetidae</taxon>
        <taxon>Eurotiales</taxon>
        <taxon>Aspergillaceae</taxon>
        <taxon>Aspergillus</taxon>
        <taxon>Aspergillus subgen. Circumdati</taxon>
    </lineage>
</organism>
<sequence length="199" mass="22618">MGILIGRLSPLKKIGSRRIYSLERYPPRSSTAPLQDSHASIGYDIIRNSKVDLVTNKLDGDPIDMYVTGIRGTCDWDQAGTILGHEDCDPSGKWVYNRVVWEIRYDNNVNPSKPFGFHVNTRKAEKSMFGEHGQLMNYQEVAFYQPGLAVGTPESHSFYISARGDLTRYTGWDLKWASATAEVRESCANMVRYLWTHLH</sequence>
<proteinExistence type="predicted"/>
<accession>A0A2I2GEN8</accession>
<comment type="caution">
    <text evidence="1">The sequence shown here is derived from an EMBL/GenBank/DDBJ whole genome shotgun (WGS) entry which is preliminary data.</text>
</comment>
<gene>
    <name evidence="1" type="ORF">P170DRAFT_474872</name>
</gene>
<protein>
    <submittedName>
        <fullName evidence="1">Uncharacterized protein</fullName>
    </submittedName>
</protein>
<dbReference type="AlphaFoldDB" id="A0A2I2GEN8"/>
<evidence type="ECO:0000313" key="2">
    <source>
        <dbReference type="Proteomes" id="UP000234275"/>
    </source>
</evidence>